<gene>
    <name evidence="1" type="ORF">BV22DRAFT_1194989</name>
</gene>
<keyword evidence="2" id="KW-1185">Reference proteome</keyword>
<protein>
    <submittedName>
        <fullName evidence="1">Uncharacterized protein</fullName>
    </submittedName>
</protein>
<accession>A0ACB8BK59</accession>
<evidence type="ECO:0000313" key="1">
    <source>
        <dbReference type="EMBL" id="KAH7925684.1"/>
    </source>
</evidence>
<reference evidence="1" key="1">
    <citation type="journal article" date="2021" name="New Phytol.">
        <title>Evolutionary innovations through gain and loss of genes in the ectomycorrhizal Boletales.</title>
        <authorList>
            <person name="Wu G."/>
            <person name="Miyauchi S."/>
            <person name="Morin E."/>
            <person name="Kuo A."/>
            <person name="Drula E."/>
            <person name="Varga T."/>
            <person name="Kohler A."/>
            <person name="Feng B."/>
            <person name="Cao Y."/>
            <person name="Lipzen A."/>
            <person name="Daum C."/>
            <person name="Hundley H."/>
            <person name="Pangilinan J."/>
            <person name="Johnson J."/>
            <person name="Barry K."/>
            <person name="LaButti K."/>
            <person name="Ng V."/>
            <person name="Ahrendt S."/>
            <person name="Min B."/>
            <person name="Choi I.G."/>
            <person name="Park H."/>
            <person name="Plett J.M."/>
            <person name="Magnuson J."/>
            <person name="Spatafora J.W."/>
            <person name="Nagy L.G."/>
            <person name="Henrissat B."/>
            <person name="Grigoriev I.V."/>
            <person name="Yang Z.L."/>
            <person name="Xu J."/>
            <person name="Martin F.M."/>
        </authorList>
    </citation>
    <scope>NUCLEOTIDE SEQUENCE</scope>
    <source>
        <strain evidence="1">KUC20120723A-06</strain>
    </source>
</reference>
<name>A0ACB8BK59_9AGAM</name>
<dbReference type="Proteomes" id="UP000790709">
    <property type="component" value="Unassembled WGS sequence"/>
</dbReference>
<sequence length="113" mass="12358">MRAATQAGPLTFTLARTVPEPTVPTAVPLSITTILALRRTVSPALVPTSLQRRTRCITPIIWRSARTRVGTMAVYAPNPRDLALMSPSSEICNARSTPQDHFMGEESQVFHCV</sequence>
<proteinExistence type="predicted"/>
<organism evidence="1 2">
    <name type="scientific">Leucogyrophana mollusca</name>
    <dbReference type="NCBI Taxonomy" id="85980"/>
    <lineage>
        <taxon>Eukaryota</taxon>
        <taxon>Fungi</taxon>
        <taxon>Dikarya</taxon>
        <taxon>Basidiomycota</taxon>
        <taxon>Agaricomycotina</taxon>
        <taxon>Agaricomycetes</taxon>
        <taxon>Agaricomycetidae</taxon>
        <taxon>Boletales</taxon>
        <taxon>Boletales incertae sedis</taxon>
        <taxon>Leucogyrophana</taxon>
    </lineage>
</organism>
<evidence type="ECO:0000313" key="2">
    <source>
        <dbReference type="Proteomes" id="UP000790709"/>
    </source>
</evidence>
<dbReference type="EMBL" id="MU266397">
    <property type="protein sequence ID" value="KAH7925684.1"/>
    <property type="molecule type" value="Genomic_DNA"/>
</dbReference>
<comment type="caution">
    <text evidence="1">The sequence shown here is derived from an EMBL/GenBank/DDBJ whole genome shotgun (WGS) entry which is preliminary data.</text>
</comment>